<proteinExistence type="predicted"/>
<accession>A0A1G9JGM7</accession>
<protein>
    <submittedName>
        <fullName evidence="1">Uncharacterized protein</fullName>
    </submittedName>
</protein>
<name>A0A1G9JGM7_9FIRM</name>
<dbReference type="EMBL" id="FNGW01000001">
    <property type="protein sequence ID" value="SDL36618.1"/>
    <property type="molecule type" value="Genomic_DNA"/>
</dbReference>
<dbReference type="Proteomes" id="UP000199068">
    <property type="component" value="Unassembled WGS sequence"/>
</dbReference>
<dbReference type="STRING" id="1121325.SAMN04515677_101642"/>
<organism evidence="1 2">
    <name type="scientific">Romboutsia lituseburensis DSM 797</name>
    <dbReference type="NCBI Taxonomy" id="1121325"/>
    <lineage>
        <taxon>Bacteria</taxon>
        <taxon>Bacillati</taxon>
        <taxon>Bacillota</taxon>
        <taxon>Clostridia</taxon>
        <taxon>Peptostreptococcales</taxon>
        <taxon>Peptostreptococcaceae</taxon>
        <taxon>Romboutsia</taxon>
    </lineage>
</organism>
<sequence>MNKKNWIKPNILVLGIQSTKEHKHTRSSWSCSCNNKYDSIDSVFDHLKEFWKDKPNGTEHWTRQDS</sequence>
<reference evidence="1 2" key="1">
    <citation type="submission" date="2016-10" db="EMBL/GenBank/DDBJ databases">
        <authorList>
            <person name="de Groot N.N."/>
        </authorList>
    </citation>
    <scope>NUCLEOTIDE SEQUENCE [LARGE SCALE GENOMIC DNA]</scope>
    <source>
        <strain evidence="1 2">DSM 797</strain>
    </source>
</reference>
<dbReference type="RefSeq" id="WP_092722771.1">
    <property type="nucleotide sequence ID" value="NZ_FNGW01000001.1"/>
</dbReference>
<keyword evidence="2" id="KW-1185">Reference proteome</keyword>
<gene>
    <name evidence="1" type="ORF">SAMN04515677_101642</name>
</gene>
<evidence type="ECO:0000313" key="2">
    <source>
        <dbReference type="Proteomes" id="UP000199068"/>
    </source>
</evidence>
<dbReference type="AlphaFoldDB" id="A0A1G9JGM7"/>
<evidence type="ECO:0000313" key="1">
    <source>
        <dbReference type="EMBL" id="SDL36618.1"/>
    </source>
</evidence>